<keyword evidence="5" id="KW-1185">Reference proteome</keyword>
<reference evidence="2 5" key="2">
    <citation type="submission" date="2018-10" db="EMBL/GenBank/DDBJ databases">
        <title>Sequencing the genomes of 1000 actinobacteria strains.</title>
        <authorList>
            <person name="Klenk H.-P."/>
        </authorList>
    </citation>
    <scope>NUCLEOTIDE SEQUENCE [LARGE SCALE GENOMIC DNA]</scope>
    <source>
        <strain evidence="2 5">DSM 45119</strain>
    </source>
</reference>
<dbReference type="STRING" id="455193.SAMN05421805_11275"/>
<sequence length="46" mass="4982">MDNAHCVEVAVTAGAVGVRDTKDRNGGTLVFSPEQWTSFTTRLQQS</sequence>
<evidence type="ECO:0000313" key="5">
    <source>
        <dbReference type="Proteomes" id="UP000270697"/>
    </source>
</evidence>
<evidence type="ECO:0000313" key="3">
    <source>
        <dbReference type="EMBL" id="SFO30348.1"/>
    </source>
</evidence>
<organism evidence="3 4">
    <name type="scientific">Saccharopolyspora antimicrobica</name>
    <dbReference type="NCBI Taxonomy" id="455193"/>
    <lineage>
        <taxon>Bacteria</taxon>
        <taxon>Bacillati</taxon>
        <taxon>Actinomycetota</taxon>
        <taxon>Actinomycetes</taxon>
        <taxon>Pseudonocardiales</taxon>
        <taxon>Pseudonocardiaceae</taxon>
        <taxon>Saccharopolyspora</taxon>
    </lineage>
</organism>
<feature type="domain" description="DUF397" evidence="1">
    <location>
        <begin position="4"/>
        <end position="43"/>
    </location>
</feature>
<reference evidence="3 4" key="1">
    <citation type="submission" date="2016-10" db="EMBL/GenBank/DDBJ databases">
        <authorList>
            <person name="de Groot N.N."/>
        </authorList>
    </citation>
    <scope>NUCLEOTIDE SEQUENCE [LARGE SCALE GENOMIC DNA]</scope>
    <source>
        <strain evidence="3 4">CPCC 201259</strain>
    </source>
</reference>
<evidence type="ECO:0000259" key="1">
    <source>
        <dbReference type="Pfam" id="PF04149"/>
    </source>
</evidence>
<evidence type="ECO:0000313" key="2">
    <source>
        <dbReference type="EMBL" id="RKT83951.1"/>
    </source>
</evidence>
<name>A0A1I5G2X1_9PSEU</name>
<dbReference type="Pfam" id="PF04149">
    <property type="entry name" value="DUF397"/>
    <property type="match status" value="1"/>
</dbReference>
<dbReference type="Proteomes" id="UP000199398">
    <property type="component" value="Unassembled WGS sequence"/>
</dbReference>
<dbReference type="EMBL" id="FOUP01000012">
    <property type="protein sequence ID" value="SFO30348.1"/>
    <property type="molecule type" value="Genomic_DNA"/>
</dbReference>
<dbReference type="AlphaFoldDB" id="A0A1I5G2X1"/>
<protein>
    <submittedName>
        <fullName evidence="2">Uncharacterized protein DUF397</fullName>
    </submittedName>
</protein>
<proteinExistence type="predicted"/>
<accession>A0A1I5G2X1</accession>
<dbReference type="EMBL" id="RBXX01000002">
    <property type="protein sequence ID" value="RKT83951.1"/>
    <property type="molecule type" value="Genomic_DNA"/>
</dbReference>
<dbReference type="Proteomes" id="UP000270697">
    <property type="component" value="Unassembled WGS sequence"/>
</dbReference>
<evidence type="ECO:0000313" key="4">
    <source>
        <dbReference type="Proteomes" id="UP000199398"/>
    </source>
</evidence>
<dbReference type="InterPro" id="IPR007278">
    <property type="entry name" value="DUF397"/>
</dbReference>
<gene>
    <name evidence="2" type="ORF">ATL45_2246</name>
    <name evidence="3" type="ORF">SAMN05421805_11275</name>
</gene>